<dbReference type="PANTHER" id="PTHR34477:SF5">
    <property type="entry name" value="BSL5627 PROTEIN"/>
    <property type="match status" value="1"/>
</dbReference>
<reference evidence="3" key="1">
    <citation type="submission" date="2017-02" db="EMBL/GenBank/DDBJ databases">
        <title>Delving into the versatile metabolic prowess of the omnipresent phylum Bacteroidetes.</title>
        <authorList>
            <person name="Nobu M.K."/>
            <person name="Mei R."/>
            <person name="Narihiro T."/>
            <person name="Kuroda K."/>
            <person name="Liu W.-T."/>
        </authorList>
    </citation>
    <scope>NUCLEOTIDE SEQUENCE</scope>
    <source>
        <strain evidence="3">ADurb.Bin280</strain>
    </source>
</reference>
<evidence type="ECO:0000313" key="3">
    <source>
        <dbReference type="EMBL" id="OQA51983.1"/>
    </source>
</evidence>
<dbReference type="SUPFAM" id="SSF82771">
    <property type="entry name" value="GIY-YIG endonuclease"/>
    <property type="match status" value="1"/>
</dbReference>
<comment type="similarity">
    <text evidence="1">Belongs to the UPF0213 family.</text>
</comment>
<dbReference type="InterPro" id="IPR050190">
    <property type="entry name" value="UPF0213_domain"/>
</dbReference>
<dbReference type="PROSITE" id="PS50164">
    <property type="entry name" value="GIY_YIG"/>
    <property type="match status" value="1"/>
</dbReference>
<name>A0A1V5SCJ2_9BACT</name>
<dbReference type="Proteomes" id="UP000485367">
    <property type="component" value="Unassembled WGS sequence"/>
</dbReference>
<protein>
    <submittedName>
        <fullName evidence="3">GIY-YIG nuclease superfamily protein</fullName>
    </submittedName>
</protein>
<proteinExistence type="inferred from homology"/>
<dbReference type="AlphaFoldDB" id="A0A1V5SCJ2"/>
<evidence type="ECO:0000256" key="1">
    <source>
        <dbReference type="ARBA" id="ARBA00007435"/>
    </source>
</evidence>
<accession>A0A1V5SCJ2</accession>
<evidence type="ECO:0000259" key="2">
    <source>
        <dbReference type="PROSITE" id="PS50164"/>
    </source>
</evidence>
<comment type="caution">
    <text evidence="3">The sequence shown here is derived from an EMBL/GenBank/DDBJ whole genome shotgun (WGS) entry which is preliminary data.</text>
</comment>
<feature type="domain" description="GIY-YIG" evidence="2">
    <location>
        <begin position="1"/>
        <end position="77"/>
    </location>
</feature>
<dbReference type="Pfam" id="PF01541">
    <property type="entry name" value="GIY-YIG"/>
    <property type="match status" value="1"/>
</dbReference>
<dbReference type="PANTHER" id="PTHR34477">
    <property type="entry name" value="UPF0213 PROTEIN YHBQ"/>
    <property type="match status" value="1"/>
</dbReference>
<gene>
    <name evidence="3" type="ORF">BWY43_00702</name>
</gene>
<dbReference type="InterPro" id="IPR000305">
    <property type="entry name" value="GIY-YIG_endonuc"/>
</dbReference>
<dbReference type="EMBL" id="MWBO01000053">
    <property type="protein sequence ID" value="OQA51983.1"/>
    <property type="molecule type" value="Genomic_DNA"/>
</dbReference>
<dbReference type="InterPro" id="IPR035901">
    <property type="entry name" value="GIY-YIG_endonuc_sf"/>
</dbReference>
<dbReference type="Gene3D" id="3.40.1440.10">
    <property type="entry name" value="GIY-YIG endonuclease"/>
    <property type="match status" value="1"/>
</dbReference>
<organism evidence="3">
    <name type="scientific">candidate division WS2 bacterium ADurb.Bin280</name>
    <dbReference type="NCBI Taxonomy" id="1852829"/>
    <lineage>
        <taxon>Bacteria</taxon>
        <taxon>candidate division WS2</taxon>
    </lineage>
</organism>
<dbReference type="SMART" id="SM00465">
    <property type="entry name" value="GIYc"/>
    <property type="match status" value="1"/>
</dbReference>
<sequence>MFYVYILRTINNQLYIGQTNSLDRRKIEHRDSRCGAKFIKDNSCNFQIVYYEVFNSRKEAVEREKQLKGWRRIKKEALIAGDLKLLQKL</sequence>